<dbReference type="EMBL" id="RCHS01001862">
    <property type="protein sequence ID" value="RMX51011.1"/>
    <property type="molecule type" value="Genomic_DNA"/>
</dbReference>
<dbReference type="Proteomes" id="UP000275408">
    <property type="component" value="Unassembled WGS sequence"/>
</dbReference>
<protein>
    <submittedName>
        <fullName evidence="1">Uncharacterized protein</fullName>
    </submittedName>
</protein>
<dbReference type="AlphaFoldDB" id="A0A3M6UBK5"/>
<proteinExistence type="predicted"/>
<evidence type="ECO:0000313" key="1">
    <source>
        <dbReference type="EMBL" id="RMX51011.1"/>
    </source>
</evidence>
<feature type="non-terminal residue" evidence="1">
    <location>
        <position position="140"/>
    </location>
</feature>
<name>A0A3M6UBK5_POCDA</name>
<gene>
    <name evidence="1" type="ORF">pdam_00018449</name>
</gene>
<sequence length="140" mass="16399">MEKILALIAVSLGKKVTVYAVGRYYGFPRLYRRFAEFNRRVTSNRQTLRRRQEAMKFVFRVPNKILAFFRILVAIKLLDYITHVACIQGVDMNLSLYQLELNPLSPRSDSLSSDENKGKYKLGDYKLIQYQILQTNITRT</sequence>
<organism evidence="1 2">
    <name type="scientific">Pocillopora damicornis</name>
    <name type="common">Cauliflower coral</name>
    <name type="synonym">Millepora damicornis</name>
    <dbReference type="NCBI Taxonomy" id="46731"/>
    <lineage>
        <taxon>Eukaryota</taxon>
        <taxon>Metazoa</taxon>
        <taxon>Cnidaria</taxon>
        <taxon>Anthozoa</taxon>
        <taxon>Hexacorallia</taxon>
        <taxon>Scleractinia</taxon>
        <taxon>Astrocoeniina</taxon>
        <taxon>Pocilloporidae</taxon>
        <taxon>Pocillopora</taxon>
    </lineage>
</organism>
<evidence type="ECO:0000313" key="2">
    <source>
        <dbReference type="Proteomes" id="UP000275408"/>
    </source>
</evidence>
<reference evidence="1 2" key="1">
    <citation type="journal article" date="2018" name="Sci. Rep.">
        <title>Comparative analysis of the Pocillopora damicornis genome highlights role of immune system in coral evolution.</title>
        <authorList>
            <person name="Cunning R."/>
            <person name="Bay R.A."/>
            <person name="Gillette P."/>
            <person name="Baker A.C."/>
            <person name="Traylor-Knowles N."/>
        </authorList>
    </citation>
    <scope>NUCLEOTIDE SEQUENCE [LARGE SCALE GENOMIC DNA]</scope>
    <source>
        <strain evidence="1">RSMAS</strain>
        <tissue evidence="1">Whole animal</tissue>
    </source>
</reference>
<comment type="caution">
    <text evidence="1">The sequence shown here is derived from an EMBL/GenBank/DDBJ whole genome shotgun (WGS) entry which is preliminary data.</text>
</comment>
<dbReference type="OrthoDB" id="5816at2759"/>
<keyword evidence="2" id="KW-1185">Reference proteome</keyword>
<accession>A0A3M6UBK5</accession>